<dbReference type="Proteomes" id="UP000319771">
    <property type="component" value="Unassembled WGS sequence"/>
</dbReference>
<dbReference type="AlphaFoldDB" id="A0A538TZV7"/>
<dbReference type="InterPro" id="IPR029057">
    <property type="entry name" value="PRTase-like"/>
</dbReference>
<feature type="signal peptide" evidence="2">
    <location>
        <begin position="1"/>
        <end position="29"/>
    </location>
</feature>
<sequence>MTRRAALRMAALPVLGLALALARDLAAFALPQRCPGCGVAADPEGFLCARCRRAIPRLETALCARCLAAGRDPIGCRVHGGFSVRAAWIYDERAALVVHALKFQERPGLARALGETLARALPPEARPDLVLEVPLHRTRRRERGYNQAALLADALATTLAVPRWPEALIRVRATRAQARLGAAARRANLAGAFRLAQPKALAGRSVLIVDDVLTTGATLEACLAPLEAAGARAKGLALAWAQ</sequence>
<accession>A0A538TZV7</accession>
<dbReference type="Pfam" id="PF00156">
    <property type="entry name" value="Pribosyltran"/>
    <property type="match status" value="1"/>
</dbReference>
<evidence type="ECO:0000256" key="1">
    <source>
        <dbReference type="ARBA" id="ARBA00008007"/>
    </source>
</evidence>
<name>A0A538TZV7_UNCEI</name>
<comment type="caution">
    <text evidence="5">The sequence shown here is derived from an EMBL/GenBank/DDBJ whole genome shotgun (WGS) entry which is preliminary data.</text>
</comment>
<keyword evidence="2" id="KW-0732">Signal</keyword>
<dbReference type="InterPro" id="IPR044005">
    <property type="entry name" value="DZR_2"/>
</dbReference>
<dbReference type="InterPro" id="IPR000836">
    <property type="entry name" value="PRTase_dom"/>
</dbReference>
<protein>
    <submittedName>
        <fullName evidence="5">ComF family protein</fullName>
    </submittedName>
</protein>
<feature type="domain" description="Double zinc ribbon" evidence="4">
    <location>
        <begin position="28"/>
        <end position="66"/>
    </location>
</feature>
<gene>
    <name evidence="5" type="ORF">E6K81_15645</name>
</gene>
<evidence type="ECO:0000313" key="5">
    <source>
        <dbReference type="EMBL" id="TMQ69138.1"/>
    </source>
</evidence>
<dbReference type="InterPro" id="IPR051910">
    <property type="entry name" value="ComF/GntX_DNA_util-trans"/>
</dbReference>
<organism evidence="5 6">
    <name type="scientific">Eiseniibacteriota bacterium</name>
    <dbReference type="NCBI Taxonomy" id="2212470"/>
    <lineage>
        <taxon>Bacteria</taxon>
        <taxon>Candidatus Eiseniibacteriota</taxon>
    </lineage>
</organism>
<dbReference type="EMBL" id="VBPB01000337">
    <property type="protein sequence ID" value="TMQ69138.1"/>
    <property type="molecule type" value="Genomic_DNA"/>
</dbReference>
<feature type="chain" id="PRO_5022218244" evidence="2">
    <location>
        <begin position="30"/>
        <end position="242"/>
    </location>
</feature>
<reference evidence="5 6" key="1">
    <citation type="journal article" date="2019" name="Nat. Microbiol.">
        <title>Mediterranean grassland soil C-N compound turnover is dependent on rainfall and depth, and is mediated by genomically divergent microorganisms.</title>
        <authorList>
            <person name="Diamond S."/>
            <person name="Andeer P.F."/>
            <person name="Li Z."/>
            <person name="Crits-Christoph A."/>
            <person name="Burstein D."/>
            <person name="Anantharaman K."/>
            <person name="Lane K.R."/>
            <person name="Thomas B.C."/>
            <person name="Pan C."/>
            <person name="Northen T.R."/>
            <person name="Banfield J.F."/>
        </authorList>
    </citation>
    <scope>NUCLEOTIDE SEQUENCE [LARGE SCALE GENOMIC DNA]</scope>
    <source>
        <strain evidence="5">WS_11</strain>
    </source>
</reference>
<dbReference type="SUPFAM" id="SSF53271">
    <property type="entry name" value="PRTase-like"/>
    <property type="match status" value="1"/>
</dbReference>
<evidence type="ECO:0000313" key="6">
    <source>
        <dbReference type="Proteomes" id="UP000319771"/>
    </source>
</evidence>
<dbReference type="Pfam" id="PF18912">
    <property type="entry name" value="DZR_2"/>
    <property type="match status" value="1"/>
</dbReference>
<evidence type="ECO:0000259" key="3">
    <source>
        <dbReference type="Pfam" id="PF00156"/>
    </source>
</evidence>
<feature type="domain" description="Phosphoribosyltransferase" evidence="3">
    <location>
        <begin position="149"/>
        <end position="240"/>
    </location>
</feature>
<dbReference type="PANTHER" id="PTHR47505">
    <property type="entry name" value="DNA UTILIZATION PROTEIN YHGH"/>
    <property type="match status" value="1"/>
</dbReference>
<dbReference type="PANTHER" id="PTHR47505:SF1">
    <property type="entry name" value="DNA UTILIZATION PROTEIN YHGH"/>
    <property type="match status" value="1"/>
</dbReference>
<evidence type="ECO:0000259" key="4">
    <source>
        <dbReference type="Pfam" id="PF18912"/>
    </source>
</evidence>
<comment type="similarity">
    <text evidence="1">Belongs to the ComF/GntX family.</text>
</comment>
<dbReference type="Gene3D" id="3.40.50.2020">
    <property type="match status" value="1"/>
</dbReference>
<dbReference type="CDD" id="cd06223">
    <property type="entry name" value="PRTases_typeI"/>
    <property type="match status" value="1"/>
</dbReference>
<evidence type="ECO:0000256" key="2">
    <source>
        <dbReference type="SAM" id="SignalP"/>
    </source>
</evidence>
<proteinExistence type="inferred from homology"/>